<feature type="transmembrane region" description="Helical" evidence="7">
    <location>
        <begin position="127"/>
        <end position="151"/>
    </location>
</feature>
<dbReference type="InterPro" id="IPR035973">
    <property type="entry name" value="Cyt_c_oxidase_su3-like_sf"/>
</dbReference>
<evidence type="ECO:0000256" key="7">
    <source>
        <dbReference type="SAM" id="Phobius"/>
    </source>
</evidence>
<dbReference type="PANTHER" id="PTHR11403">
    <property type="entry name" value="CYTOCHROME C OXIDASE SUBUNIT III"/>
    <property type="match status" value="1"/>
</dbReference>
<evidence type="ECO:0000256" key="1">
    <source>
        <dbReference type="ARBA" id="ARBA00004141"/>
    </source>
</evidence>
<evidence type="ECO:0000256" key="5">
    <source>
        <dbReference type="ARBA" id="ARBA00023136"/>
    </source>
</evidence>
<evidence type="ECO:0000313" key="10">
    <source>
        <dbReference type="Proteomes" id="UP001199816"/>
    </source>
</evidence>
<evidence type="ECO:0000256" key="6">
    <source>
        <dbReference type="RuleBase" id="RU003376"/>
    </source>
</evidence>
<name>A0ABS8PUD1_9BACT</name>
<accession>A0ABS8PUD1</accession>
<feature type="transmembrane region" description="Helical" evidence="7">
    <location>
        <begin position="172"/>
        <end position="190"/>
    </location>
</feature>
<evidence type="ECO:0000256" key="3">
    <source>
        <dbReference type="ARBA" id="ARBA00022692"/>
    </source>
</evidence>
<dbReference type="CDD" id="cd00386">
    <property type="entry name" value="Heme_Cu_Oxidase_III_like"/>
    <property type="match status" value="1"/>
</dbReference>
<keyword evidence="4 7" id="KW-1133">Transmembrane helix</keyword>
<dbReference type="InterPro" id="IPR024791">
    <property type="entry name" value="Cyt_c/ubiquinol_Oxase_su3"/>
</dbReference>
<feature type="transmembrane region" description="Helical" evidence="7">
    <location>
        <begin position="19"/>
        <end position="40"/>
    </location>
</feature>
<keyword evidence="5 7" id="KW-0472">Membrane</keyword>
<reference evidence="9 10" key="1">
    <citation type="submission" date="2021-11" db="EMBL/GenBank/DDBJ databases">
        <title>Genomic of Niabella pedocola.</title>
        <authorList>
            <person name="Wu T."/>
        </authorList>
    </citation>
    <scope>NUCLEOTIDE SEQUENCE [LARGE SCALE GENOMIC DNA]</scope>
    <source>
        <strain evidence="9 10">JCM 31011</strain>
    </source>
</reference>
<sequence>MNTSIVSEQQHRKLHPHKFALWVAIASILMMFAGLTSAFIVKSNQAGWRTFVLPGIFWVSTVLILASSLTMLMAIKAFKSRGMRQYRGLLGITFLLGAAFVICQVIGFNQLWNSNVQFKGASGAGQFFYAIAGLHAVHVIGGVIALLVIFLKSIAGKTKSYDAVPVEVMGMYWHFVDLLWLYLMIFFIILG</sequence>
<comment type="similarity">
    <text evidence="2 6">Belongs to the cytochrome c oxidase subunit 3 family.</text>
</comment>
<proteinExistence type="inferred from homology"/>
<dbReference type="RefSeq" id="WP_231006898.1">
    <property type="nucleotide sequence ID" value="NZ_JAJNEC010000005.1"/>
</dbReference>
<keyword evidence="3 6" id="KW-0812">Transmembrane</keyword>
<comment type="subcellular location">
    <subcellularLocation>
        <location evidence="6">Cell membrane</location>
        <topology evidence="6">Multi-pass membrane protein</topology>
    </subcellularLocation>
    <subcellularLocation>
        <location evidence="1">Membrane</location>
        <topology evidence="1">Multi-pass membrane protein</topology>
    </subcellularLocation>
</comment>
<comment type="caution">
    <text evidence="9">The sequence shown here is derived from an EMBL/GenBank/DDBJ whole genome shotgun (WGS) entry which is preliminary data.</text>
</comment>
<dbReference type="InterPro" id="IPR000298">
    <property type="entry name" value="Cyt_c_oxidase-like_su3"/>
</dbReference>
<feature type="domain" description="Heme-copper oxidase subunit III family profile" evidence="8">
    <location>
        <begin position="1"/>
        <end position="191"/>
    </location>
</feature>
<evidence type="ECO:0000313" key="9">
    <source>
        <dbReference type="EMBL" id="MCD2424687.1"/>
    </source>
</evidence>
<dbReference type="Proteomes" id="UP001199816">
    <property type="component" value="Unassembled WGS sequence"/>
</dbReference>
<dbReference type="PROSITE" id="PS50253">
    <property type="entry name" value="COX3"/>
    <property type="match status" value="1"/>
</dbReference>
<evidence type="ECO:0000256" key="4">
    <source>
        <dbReference type="ARBA" id="ARBA00022989"/>
    </source>
</evidence>
<feature type="transmembrane region" description="Helical" evidence="7">
    <location>
        <begin position="52"/>
        <end position="74"/>
    </location>
</feature>
<gene>
    <name evidence="9" type="ORF">LQ567_18035</name>
</gene>
<dbReference type="PANTHER" id="PTHR11403:SF10">
    <property type="entry name" value="CYTOCHROME C OXIDASE"/>
    <property type="match status" value="1"/>
</dbReference>
<evidence type="ECO:0000256" key="2">
    <source>
        <dbReference type="ARBA" id="ARBA00010581"/>
    </source>
</evidence>
<organism evidence="9 10">
    <name type="scientific">Niabella pedocola</name>
    <dbReference type="NCBI Taxonomy" id="1752077"/>
    <lineage>
        <taxon>Bacteria</taxon>
        <taxon>Pseudomonadati</taxon>
        <taxon>Bacteroidota</taxon>
        <taxon>Chitinophagia</taxon>
        <taxon>Chitinophagales</taxon>
        <taxon>Chitinophagaceae</taxon>
        <taxon>Niabella</taxon>
    </lineage>
</organism>
<dbReference type="Pfam" id="PF00510">
    <property type="entry name" value="COX3"/>
    <property type="match status" value="1"/>
</dbReference>
<protein>
    <submittedName>
        <fullName evidence="9">Heme-copper oxidase subunit III</fullName>
    </submittedName>
</protein>
<dbReference type="EMBL" id="JAJNEC010000005">
    <property type="protein sequence ID" value="MCD2424687.1"/>
    <property type="molecule type" value="Genomic_DNA"/>
</dbReference>
<feature type="transmembrane region" description="Helical" evidence="7">
    <location>
        <begin position="86"/>
        <end position="107"/>
    </location>
</feature>
<evidence type="ECO:0000259" key="8">
    <source>
        <dbReference type="PROSITE" id="PS50253"/>
    </source>
</evidence>
<dbReference type="InterPro" id="IPR013833">
    <property type="entry name" value="Cyt_c_oxidase_su3_a-hlx"/>
</dbReference>
<dbReference type="Gene3D" id="1.20.120.80">
    <property type="entry name" value="Cytochrome c oxidase, subunit III, four-helix bundle"/>
    <property type="match status" value="1"/>
</dbReference>
<dbReference type="SUPFAM" id="SSF81452">
    <property type="entry name" value="Cytochrome c oxidase subunit III-like"/>
    <property type="match status" value="1"/>
</dbReference>
<keyword evidence="10" id="KW-1185">Reference proteome</keyword>